<evidence type="ECO:0000313" key="5">
    <source>
        <dbReference type="EMBL" id="CBH49514.1"/>
    </source>
</evidence>
<dbReference type="Proteomes" id="UP001154400">
    <property type="component" value="Chromosome"/>
</dbReference>
<name>A0A3S5YAI9_RHOH1</name>
<feature type="compositionally biased region" description="Low complexity" evidence="3">
    <location>
        <begin position="437"/>
        <end position="454"/>
    </location>
</feature>
<feature type="compositionally biased region" description="Low complexity" evidence="3">
    <location>
        <begin position="351"/>
        <end position="365"/>
    </location>
</feature>
<feature type="compositionally biased region" description="Low complexity" evidence="3">
    <location>
        <begin position="400"/>
        <end position="422"/>
    </location>
</feature>
<gene>
    <name evidence="5" type="ORF">REQ_35241</name>
</gene>
<evidence type="ECO:0000256" key="2">
    <source>
        <dbReference type="ARBA" id="ARBA00023157"/>
    </source>
</evidence>
<feature type="domain" description="DUF7159" evidence="4">
    <location>
        <begin position="5"/>
        <end position="226"/>
    </location>
</feature>
<dbReference type="PANTHER" id="PTHR23301:SF0">
    <property type="entry name" value="CHITIN-BINDING TYPE-2 DOMAIN-CONTAINING PROTEIN-RELATED"/>
    <property type="match status" value="1"/>
</dbReference>
<sequence>MRNSLGISTGAAGVCSALVSSDDTGVQDVEYRTISADLGTQTDPGDLALSAIGLMTTQVPDRRIEPDAIAVAYRTESQAAAVRSAAKSQKRAIRLVPETAATLTYLRSTGLVAQYGIIALVDLGASGLTVTIVDQADGTVFFRDRTAAVSADAAAHETADEAGSRAAEFVAEAFAQALQRPEALVLVGGGGRIPGIASALESTFDAATIAVPEPEAATAKGAALLAGSPERQKFPLVTGSGGRVSGALVAAVVVGGLMLGYGVKEMVPQSEENFSPTGSQVIETPTTSPYQPPPPPEETWLPTKNPYPTTTSVPVPQPPVPTYDYSTPEPSTSYPTFDETPPTTSDVSPEPTTTAPTTPPTTTTTTPPPATTTNPDDLPWIPPKWPELPTWLPEIPSIAPPGTQTPSPSEPPEASGPAETPEQTPESAPTTGSDETAAPSTAAPAPEAPIAAVPQVSPESGSPTPEVPDSSPR</sequence>
<dbReference type="KEGG" id="req:REQ_35241"/>
<dbReference type="InterPro" id="IPR051940">
    <property type="entry name" value="Chitin_bind-dev_reg"/>
</dbReference>
<protein>
    <submittedName>
        <fullName evidence="5">Secreted protein</fullName>
    </submittedName>
</protein>
<dbReference type="EMBL" id="FN563149">
    <property type="protein sequence ID" value="CBH49514.1"/>
    <property type="molecule type" value="Genomic_DNA"/>
</dbReference>
<evidence type="ECO:0000313" key="6">
    <source>
        <dbReference type="Proteomes" id="UP000006892"/>
    </source>
</evidence>
<keyword evidence="1" id="KW-0147">Chitin-binding</keyword>
<evidence type="ECO:0000259" key="4">
    <source>
        <dbReference type="Pfam" id="PF23717"/>
    </source>
</evidence>
<dbReference type="InterPro" id="IPR043129">
    <property type="entry name" value="ATPase_NBD"/>
</dbReference>
<evidence type="ECO:0000256" key="3">
    <source>
        <dbReference type="SAM" id="MobiDB-lite"/>
    </source>
</evidence>
<dbReference type="RefSeq" id="WP_013416866.1">
    <property type="nucleotide sequence ID" value="NC_014659.1"/>
</dbReference>
<organism evidence="5">
    <name type="scientific">Rhodococcus hoagii (strain 103S)</name>
    <name type="common">Rhodococcus equi</name>
    <dbReference type="NCBI Taxonomy" id="685727"/>
    <lineage>
        <taxon>Bacteria</taxon>
        <taxon>Bacillati</taxon>
        <taxon>Actinomycetota</taxon>
        <taxon>Actinomycetes</taxon>
        <taxon>Mycobacteriales</taxon>
        <taxon>Nocardiaceae</taxon>
        <taxon>Prescottella</taxon>
    </lineage>
</organism>
<feature type="compositionally biased region" description="Polar residues" evidence="3">
    <location>
        <begin position="423"/>
        <end position="434"/>
    </location>
</feature>
<dbReference type="AlphaFoldDB" id="A0A3S5YAI9"/>
<dbReference type="Pfam" id="PF23717">
    <property type="entry name" value="DUF7159"/>
    <property type="match status" value="1"/>
</dbReference>
<feature type="compositionally biased region" description="Polar residues" evidence="3">
    <location>
        <begin position="270"/>
        <end position="282"/>
    </location>
</feature>
<evidence type="ECO:0000256" key="1">
    <source>
        <dbReference type="ARBA" id="ARBA00022669"/>
    </source>
</evidence>
<feature type="region of interest" description="Disordered" evidence="3">
    <location>
        <begin position="270"/>
        <end position="473"/>
    </location>
</feature>
<feature type="compositionally biased region" description="Low complexity" evidence="3">
    <location>
        <begin position="298"/>
        <end position="314"/>
    </location>
</feature>
<dbReference type="SUPFAM" id="SSF53067">
    <property type="entry name" value="Actin-like ATPase domain"/>
    <property type="match status" value="1"/>
</dbReference>
<accession>A0A3S5YAI9</accession>
<dbReference type="PANTHER" id="PTHR23301">
    <property type="entry name" value="CHITIN BINDING PERITROPHIN-A"/>
    <property type="match status" value="1"/>
</dbReference>
<proteinExistence type="predicted"/>
<feature type="compositionally biased region" description="Polar residues" evidence="3">
    <location>
        <begin position="328"/>
        <end position="347"/>
    </location>
</feature>
<dbReference type="InterPro" id="IPR055583">
    <property type="entry name" value="DUF7159"/>
</dbReference>
<dbReference type="GO" id="GO:0008061">
    <property type="term" value="F:chitin binding"/>
    <property type="evidence" value="ECO:0007669"/>
    <property type="project" value="UniProtKB-KW"/>
</dbReference>
<keyword evidence="2" id="KW-1015">Disulfide bond</keyword>
<reference evidence="5" key="1">
    <citation type="journal article" date="2010" name="PLoS Genet.">
        <title>The genome of a pathogenic rhodococcus: cooptive virulence underpinned by key gene acquisitions.</title>
        <authorList>
            <person name="Letek M."/>
            <person name="Gonzalez P."/>
            <person name="Macarthur I."/>
            <person name="Rodriguez H."/>
            <person name="Freeman T.C."/>
            <person name="Valero-Rello A."/>
            <person name="Blanco M."/>
            <person name="Buckley T."/>
            <person name="Cherevach I."/>
            <person name="Fahey R."/>
            <person name="Hapeshi A."/>
            <person name="Holdstock J."/>
            <person name="Leadon D."/>
            <person name="Navas J."/>
            <person name="Ocampo A."/>
            <person name="Quail M.A."/>
            <person name="Sanders M."/>
            <person name="Scortti M.M."/>
            <person name="Prescott J.F."/>
            <person name="Fogarty U."/>
            <person name="Meijer W.G."/>
            <person name="Parkhill J."/>
            <person name="Bentley S.D."/>
            <person name="Vazquez-Boland J.A."/>
        </authorList>
    </citation>
    <scope>NUCLEOTIDE SEQUENCE [LARGE SCALE GENOMIC DNA]</scope>
    <source>
        <strain evidence="5 6">103S</strain>
    </source>
</reference>